<organism evidence="2 3">
    <name type="scientific">Streptomyces rectiviolaceus</name>
    <dbReference type="NCBI Taxonomy" id="332591"/>
    <lineage>
        <taxon>Bacteria</taxon>
        <taxon>Bacillati</taxon>
        <taxon>Actinomycetota</taxon>
        <taxon>Actinomycetes</taxon>
        <taxon>Kitasatosporales</taxon>
        <taxon>Streptomycetaceae</taxon>
        <taxon>Streptomyces</taxon>
    </lineage>
</organism>
<feature type="region of interest" description="Disordered" evidence="1">
    <location>
        <begin position="8"/>
        <end position="51"/>
    </location>
</feature>
<evidence type="ECO:0008006" key="4">
    <source>
        <dbReference type="Google" id="ProtNLM"/>
    </source>
</evidence>
<protein>
    <recommendedName>
        <fullName evidence="4">Lipoprotein</fullName>
    </recommendedName>
</protein>
<feature type="compositionally biased region" description="Low complexity" evidence="1">
    <location>
        <begin position="22"/>
        <end position="33"/>
    </location>
</feature>
<feature type="compositionally biased region" description="Gly residues" evidence="1">
    <location>
        <begin position="34"/>
        <end position="47"/>
    </location>
</feature>
<sequence length="226" mass="23491">MLVLSLALTGCGGKKKNKKSKSGSGSSHSRTVGGATGGGAAGKGAGSLSGAQDAKAILPPADTMPAALRNVSTELHSRAKAPSVCKDPGGKCKGAVANGQVGYRSSDKSELAGYDLIVYRNETAAERAFAAWKSYAENNHHELKVLDGPSQGEASITYGYKTPAKKNTQTIVIFQGKYVATLDLRDDSGEGKTQRDLLTLSEVFATRMLQATRDETPSATAANVKV</sequence>
<evidence type="ECO:0000313" key="2">
    <source>
        <dbReference type="EMBL" id="GAA3098918.1"/>
    </source>
</evidence>
<comment type="caution">
    <text evidence="2">The sequence shown here is derived from an EMBL/GenBank/DDBJ whole genome shotgun (WGS) entry which is preliminary data.</text>
</comment>
<dbReference type="Proteomes" id="UP001501637">
    <property type="component" value="Unassembled WGS sequence"/>
</dbReference>
<evidence type="ECO:0000256" key="1">
    <source>
        <dbReference type="SAM" id="MobiDB-lite"/>
    </source>
</evidence>
<reference evidence="3" key="1">
    <citation type="journal article" date="2019" name="Int. J. Syst. Evol. Microbiol.">
        <title>The Global Catalogue of Microorganisms (GCM) 10K type strain sequencing project: providing services to taxonomists for standard genome sequencing and annotation.</title>
        <authorList>
            <consortium name="The Broad Institute Genomics Platform"/>
            <consortium name="The Broad Institute Genome Sequencing Center for Infectious Disease"/>
            <person name="Wu L."/>
            <person name="Ma J."/>
        </authorList>
    </citation>
    <scope>NUCLEOTIDE SEQUENCE [LARGE SCALE GENOMIC DNA]</scope>
    <source>
        <strain evidence="3">JCM 9092</strain>
    </source>
</reference>
<accession>A0ABP6MDJ1</accession>
<evidence type="ECO:0000313" key="3">
    <source>
        <dbReference type="Proteomes" id="UP001501637"/>
    </source>
</evidence>
<name>A0ABP6MDJ1_9ACTN</name>
<proteinExistence type="predicted"/>
<dbReference type="EMBL" id="BAAAUG010000034">
    <property type="protein sequence ID" value="GAA3098918.1"/>
    <property type="molecule type" value="Genomic_DNA"/>
</dbReference>
<gene>
    <name evidence="2" type="ORF">GCM10010449_22780</name>
</gene>
<keyword evidence="3" id="KW-1185">Reference proteome</keyword>